<organism evidence="1 2">
    <name type="scientific">Bagarius yarrelli</name>
    <name type="common">Goonch</name>
    <name type="synonym">Bagrus yarrelli</name>
    <dbReference type="NCBI Taxonomy" id="175774"/>
    <lineage>
        <taxon>Eukaryota</taxon>
        <taxon>Metazoa</taxon>
        <taxon>Chordata</taxon>
        <taxon>Craniata</taxon>
        <taxon>Vertebrata</taxon>
        <taxon>Euteleostomi</taxon>
        <taxon>Actinopterygii</taxon>
        <taxon>Neopterygii</taxon>
        <taxon>Teleostei</taxon>
        <taxon>Ostariophysi</taxon>
        <taxon>Siluriformes</taxon>
        <taxon>Sisoridae</taxon>
        <taxon>Sisorinae</taxon>
        <taxon>Bagarius</taxon>
    </lineage>
</organism>
<evidence type="ECO:0000313" key="2">
    <source>
        <dbReference type="Proteomes" id="UP000319801"/>
    </source>
</evidence>
<gene>
    <name evidence="1" type="ORF">Baya_4203</name>
</gene>
<dbReference type="AlphaFoldDB" id="A0A556TVP0"/>
<dbReference type="EMBL" id="VCAZ01000022">
    <property type="protein sequence ID" value="TSK87489.1"/>
    <property type="molecule type" value="Genomic_DNA"/>
</dbReference>
<proteinExistence type="predicted"/>
<protein>
    <submittedName>
        <fullName evidence="1">Uncharacterized protein</fullName>
    </submittedName>
</protein>
<sequence length="127" mass="13800">MGSDEETRSGPLEARPGELALSFRHRIVSPPPRAAFRPSFSPPPHAAFALLTIDRHSVKYVPVAGARWTRLRRRQRWRLTSGRVDPDGAGEGGSGVTGDDIEFGGGGGYYAHGFDLIDWLPFTPAST</sequence>
<name>A0A556TVP0_BAGYA</name>
<accession>A0A556TVP0</accession>
<reference evidence="1 2" key="1">
    <citation type="journal article" date="2019" name="Genome Biol. Evol.">
        <title>Whole-Genome Sequencing of the Giant Devil Catfish, Bagarius yarrelli.</title>
        <authorList>
            <person name="Jiang W."/>
            <person name="Lv Y."/>
            <person name="Cheng L."/>
            <person name="Yang K."/>
            <person name="Chao B."/>
            <person name="Wang X."/>
            <person name="Li Y."/>
            <person name="Pan X."/>
            <person name="You X."/>
            <person name="Zhang Y."/>
            <person name="Yang J."/>
            <person name="Li J."/>
            <person name="Zhang X."/>
            <person name="Liu S."/>
            <person name="Sun C."/>
            <person name="Yang J."/>
            <person name="Shi Q."/>
        </authorList>
    </citation>
    <scope>NUCLEOTIDE SEQUENCE [LARGE SCALE GENOMIC DNA]</scope>
    <source>
        <strain evidence="1">JWS20170419001</strain>
        <tissue evidence="1">Muscle</tissue>
    </source>
</reference>
<dbReference type="Proteomes" id="UP000319801">
    <property type="component" value="Unassembled WGS sequence"/>
</dbReference>
<comment type="caution">
    <text evidence="1">The sequence shown here is derived from an EMBL/GenBank/DDBJ whole genome shotgun (WGS) entry which is preliminary data.</text>
</comment>
<evidence type="ECO:0000313" key="1">
    <source>
        <dbReference type="EMBL" id="TSK87489.1"/>
    </source>
</evidence>
<keyword evidence="2" id="KW-1185">Reference proteome</keyword>